<keyword evidence="4" id="KW-1185">Reference proteome</keyword>
<feature type="transmembrane region" description="Helical" evidence="1">
    <location>
        <begin position="68"/>
        <end position="88"/>
    </location>
</feature>
<feature type="transmembrane region" description="Helical" evidence="1">
    <location>
        <begin position="28"/>
        <end position="48"/>
    </location>
</feature>
<evidence type="ECO:0000256" key="2">
    <source>
        <dbReference type="SAM" id="SignalP"/>
    </source>
</evidence>
<feature type="transmembrane region" description="Helical" evidence="1">
    <location>
        <begin position="94"/>
        <end position="115"/>
    </location>
</feature>
<accession>A0ABV6AYF9</accession>
<proteinExistence type="predicted"/>
<evidence type="ECO:0000256" key="1">
    <source>
        <dbReference type="SAM" id="Phobius"/>
    </source>
</evidence>
<keyword evidence="1" id="KW-1133">Transmembrane helix</keyword>
<dbReference type="Proteomes" id="UP001589733">
    <property type="component" value="Unassembled WGS sequence"/>
</dbReference>
<reference evidence="3 4" key="1">
    <citation type="submission" date="2024-09" db="EMBL/GenBank/DDBJ databases">
        <authorList>
            <person name="Sun Q."/>
            <person name="Mori K."/>
        </authorList>
    </citation>
    <scope>NUCLEOTIDE SEQUENCE [LARGE SCALE GENOMIC DNA]</scope>
    <source>
        <strain evidence="3 4">JCM 13503</strain>
    </source>
</reference>
<keyword evidence="2" id="KW-0732">Signal</keyword>
<organism evidence="3 4">
    <name type="scientific">Deinococcus oregonensis</name>
    <dbReference type="NCBI Taxonomy" id="1805970"/>
    <lineage>
        <taxon>Bacteria</taxon>
        <taxon>Thermotogati</taxon>
        <taxon>Deinococcota</taxon>
        <taxon>Deinococci</taxon>
        <taxon>Deinococcales</taxon>
        <taxon>Deinococcaceae</taxon>
        <taxon>Deinococcus</taxon>
    </lineage>
</organism>
<evidence type="ECO:0000313" key="4">
    <source>
        <dbReference type="Proteomes" id="UP001589733"/>
    </source>
</evidence>
<comment type="caution">
    <text evidence="3">The sequence shown here is derived from an EMBL/GenBank/DDBJ whole genome shotgun (WGS) entry which is preliminary data.</text>
</comment>
<keyword evidence="1" id="KW-0472">Membrane</keyword>
<sequence length="170" mass="17561">MGARGLILLLLLLGTASAQTPDLSGVNILWLLGLANDPMALGLLVFGLVATIKRDAERRQPPIIWNPWLWRGLSFGAGMLLAFILHAVTGRAMLALTGTPGVLVFGLVSGGISIVGRDGLKTILGWLSGVKAAPVSINQPEQVNVEVNAAPAAAAPSSATISIQRQGDGP</sequence>
<keyword evidence="1" id="KW-0812">Transmembrane</keyword>
<gene>
    <name evidence="3" type="ORF">ACFFLM_04325</name>
</gene>
<name>A0ABV6AYF9_9DEIO</name>
<protein>
    <submittedName>
        <fullName evidence="3">Uncharacterized protein</fullName>
    </submittedName>
</protein>
<dbReference type="RefSeq" id="WP_380005906.1">
    <property type="nucleotide sequence ID" value="NZ_JBHLYR010000013.1"/>
</dbReference>
<dbReference type="EMBL" id="JBHLYR010000013">
    <property type="protein sequence ID" value="MFB9991208.1"/>
    <property type="molecule type" value="Genomic_DNA"/>
</dbReference>
<feature type="signal peptide" evidence="2">
    <location>
        <begin position="1"/>
        <end position="18"/>
    </location>
</feature>
<feature type="chain" id="PRO_5045533595" evidence="2">
    <location>
        <begin position="19"/>
        <end position="170"/>
    </location>
</feature>
<evidence type="ECO:0000313" key="3">
    <source>
        <dbReference type="EMBL" id="MFB9991208.1"/>
    </source>
</evidence>